<feature type="region of interest" description="Disordered" evidence="3">
    <location>
        <begin position="655"/>
        <end position="686"/>
    </location>
</feature>
<comment type="caution">
    <text evidence="5">The sequence shown here is derived from an EMBL/GenBank/DDBJ whole genome shotgun (WGS) entry which is preliminary data.</text>
</comment>
<dbReference type="Proteomes" id="UP001623349">
    <property type="component" value="Unassembled WGS sequence"/>
</dbReference>
<dbReference type="SUPFAM" id="SSF48371">
    <property type="entry name" value="ARM repeat"/>
    <property type="match status" value="1"/>
</dbReference>
<dbReference type="Gene3D" id="1.10.510.10">
    <property type="entry name" value="Transferase(Phosphotransferase) domain 1"/>
    <property type="match status" value="1"/>
</dbReference>
<dbReference type="PROSITE" id="PS50011">
    <property type="entry name" value="PROTEIN_KINASE_DOM"/>
    <property type="match status" value="1"/>
</dbReference>
<organism evidence="5 6">
    <name type="scientific">Apodemus speciosus</name>
    <name type="common">Large Japanese field mouse</name>
    <dbReference type="NCBI Taxonomy" id="105296"/>
    <lineage>
        <taxon>Eukaryota</taxon>
        <taxon>Metazoa</taxon>
        <taxon>Chordata</taxon>
        <taxon>Craniata</taxon>
        <taxon>Vertebrata</taxon>
        <taxon>Euteleostomi</taxon>
        <taxon>Mammalia</taxon>
        <taxon>Eutheria</taxon>
        <taxon>Euarchontoglires</taxon>
        <taxon>Glires</taxon>
        <taxon>Rodentia</taxon>
        <taxon>Myomorpha</taxon>
        <taxon>Muroidea</taxon>
        <taxon>Muridae</taxon>
        <taxon>Murinae</taxon>
        <taxon>Apodemus</taxon>
    </lineage>
</organism>
<gene>
    <name evidence="5" type="ORF">APTSU1_000135600</name>
</gene>
<feature type="compositionally biased region" description="Low complexity" evidence="3">
    <location>
        <begin position="670"/>
        <end position="680"/>
    </location>
</feature>
<evidence type="ECO:0000256" key="3">
    <source>
        <dbReference type="SAM" id="MobiDB-lite"/>
    </source>
</evidence>
<keyword evidence="6" id="KW-1185">Reference proteome</keyword>
<dbReference type="SUPFAM" id="SSF56112">
    <property type="entry name" value="Protein kinase-like (PK-like)"/>
    <property type="match status" value="1"/>
</dbReference>
<name>A0ABQ0EH45_APOSI</name>
<evidence type="ECO:0000256" key="2">
    <source>
        <dbReference type="ARBA" id="ARBA00022840"/>
    </source>
</evidence>
<keyword evidence="1" id="KW-0547">Nucleotide-binding</keyword>
<evidence type="ECO:0000313" key="6">
    <source>
        <dbReference type="Proteomes" id="UP001623349"/>
    </source>
</evidence>
<dbReference type="Pfam" id="PF00069">
    <property type="entry name" value="Pkinase"/>
    <property type="match status" value="1"/>
</dbReference>
<feature type="domain" description="Protein kinase" evidence="4">
    <location>
        <begin position="1"/>
        <end position="295"/>
    </location>
</feature>
<evidence type="ECO:0000313" key="5">
    <source>
        <dbReference type="EMBL" id="GAB1286126.1"/>
    </source>
</evidence>
<sequence>MIFQELSPGALGVNLVVEELETETKFLIKQCDGTVECIDEHHANKALEELMPLLKLQHPNISLYHEMFIMWNNEFPKHPDAFGDNVSLEETELATGHILDLVEISSLFLCLVMDYYTQGTFQNVLENKRKFKEVVDTEWMHTMLSQVLDAIEYLHESNIIHRNLKPSNIVLVNSGYCKLQDLSSQALMTHEAKWNVRAEEDPCRKSWMAPEALKFSFSSKSDIWSLGCIILDMDTEAMQLRKAIRYHPGSLKPILKTMEEKQIPGTDVYYLLLPFMLHINPADRLAIRDVIHVTFMSNSFKSSCVALNMQRQTVPIFITDVLLEGNMANILDVMQNFSTRPEVQLRAINKFLTMPEDQLGLPWPTELVEEVISIAKQHLRILDILLSTCSLLLRVLGQALAHDSEAEIPRSNLIISFLMDALQSHPNSERLVTVIYNVLAIISSQACPEHLERFQEDRDICLAILSLLWSFLIDVDTVNKEPLEQLSSTVTWVLATHSEDVEVAEAGCAVLWLLSLLGCIKESQFEQVVVLFLRSIKLCPGRVLLVNNAVRGLASLTKLSAAYELVAFRIVVLEEGTSGLHLIQDTYQLYKDDPEVVENLCMLLAHLTAYKEILPEMESGGIKDLVRVIRGRFTSSLELIAYADEILQVLEASGHAGPQEQQLEPPTAPAAPKASSPLKANPLLRP</sequence>
<reference evidence="5 6" key="1">
    <citation type="submission" date="2024-08" db="EMBL/GenBank/DDBJ databases">
        <title>The draft genome of Apodemus speciosus.</title>
        <authorList>
            <person name="Nabeshima K."/>
            <person name="Suzuki S."/>
            <person name="Onuma M."/>
        </authorList>
    </citation>
    <scope>NUCLEOTIDE SEQUENCE [LARGE SCALE GENOMIC DNA]</scope>
    <source>
        <strain evidence="5">IB14-021</strain>
    </source>
</reference>
<proteinExistence type="predicted"/>
<dbReference type="CDD" id="cd00180">
    <property type="entry name" value="PKc"/>
    <property type="match status" value="1"/>
</dbReference>
<keyword evidence="2" id="KW-0067">ATP-binding</keyword>
<accession>A0ABQ0EH45</accession>
<dbReference type="InterPro" id="IPR016024">
    <property type="entry name" value="ARM-type_fold"/>
</dbReference>
<protein>
    <submittedName>
        <fullName evidence="5">Serine/threonine kinase-like domain-containing protein STKLD1</fullName>
    </submittedName>
</protein>
<dbReference type="EMBL" id="BAAFST010000002">
    <property type="protein sequence ID" value="GAB1286126.1"/>
    <property type="molecule type" value="Genomic_DNA"/>
</dbReference>
<evidence type="ECO:0000256" key="1">
    <source>
        <dbReference type="ARBA" id="ARBA00022741"/>
    </source>
</evidence>
<evidence type="ECO:0000259" key="4">
    <source>
        <dbReference type="PROSITE" id="PS50011"/>
    </source>
</evidence>
<dbReference type="InterPro" id="IPR000719">
    <property type="entry name" value="Prot_kinase_dom"/>
</dbReference>
<dbReference type="Gene3D" id="1.25.10.10">
    <property type="entry name" value="Leucine-rich Repeat Variant"/>
    <property type="match status" value="1"/>
</dbReference>
<dbReference type="PANTHER" id="PTHR24363:SF5">
    <property type="entry name" value="SERINE_THREONINE KINASE-LIKE DOMAIN-CONTAINING PROTEIN STKLD1"/>
    <property type="match status" value="1"/>
</dbReference>
<dbReference type="PANTHER" id="PTHR24363">
    <property type="entry name" value="SERINE/THREONINE PROTEIN KINASE"/>
    <property type="match status" value="1"/>
</dbReference>
<dbReference type="InterPro" id="IPR011009">
    <property type="entry name" value="Kinase-like_dom_sf"/>
</dbReference>
<dbReference type="InterPro" id="IPR011989">
    <property type="entry name" value="ARM-like"/>
</dbReference>